<evidence type="ECO:0000313" key="1">
    <source>
        <dbReference type="EMBL" id="EGI59555.1"/>
    </source>
</evidence>
<dbReference type="Proteomes" id="UP000007755">
    <property type="component" value="Unassembled WGS sequence"/>
</dbReference>
<dbReference type="AlphaFoldDB" id="F4X1W8"/>
<dbReference type="Gene3D" id="3.90.70.120">
    <property type="match status" value="1"/>
</dbReference>
<dbReference type="PANTHER" id="PTHR40552:SF6">
    <property type="entry name" value="FI09606P-RELATED"/>
    <property type="match status" value="1"/>
</dbReference>
<gene>
    <name evidence="1" type="ORF">G5I_12287</name>
</gene>
<dbReference type="OrthoDB" id="7672055at2759"/>
<protein>
    <submittedName>
        <fullName evidence="1">Uncharacterized protein</fullName>
    </submittedName>
</protein>
<evidence type="ECO:0000313" key="2">
    <source>
        <dbReference type="Proteomes" id="UP000007755"/>
    </source>
</evidence>
<sequence>MHTSGILHFTNCCYGFWYSRATNCYYYLDPYQCDTNGRKICANGNACLCIFSSVHQMVKHMCLNQYEGTTGFFLHRIHVNSINAPPFEKFQEDPMWLYLDYHWNFTHSIMRSRKKAKYGDKSKINRQFWNNYAIEVIGLIYSIWGTIGSYDCRFGERAGKNCVAICVAILAMRNLCHPSRWSPAILDSAVICGDAYYTESLKNLMHCSKSDNRFGLQTSFKIFPHSWTVDFGTSVCGILYGEQNSLTLTDALNFAFEEARNVIIECNRIALAALAAKDAYYIADPCWIGPPLFSRNRGAIYVLRCKNMNVLIYAITKMFNTNQRLNVYVTPLNLAFDREDFETDLCTTRRKILPISVQKVPGKIDPAIPIPGAVIVPDEDSYLHIYGQRLAEGIARDSQLESLQLCRAECVLNPENANNALVSTKWRINLGQARSRKRPKLPLDSVEIKDDLLESDSLTDPYKMQISITDLITASSRYPRPIDFTSNEPPPRIELLEKISERGRKCLRKVMLVINIVYPKNKKKTNRN</sequence>
<dbReference type="eggNOG" id="ENOG502QUZ3">
    <property type="taxonomic scope" value="Eukaryota"/>
</dbReference>
<dbReference type="EMBL" id="GL888555">
    <property type="protein sequence ID" value="EGI59555.1"/>
    <property type="molecule type" value="Genomic_DNA"/>
</dbReference>
<accession>F4X1W8</accession>
<keyword evidence="2" id="KW-1185">Reference proteome</keyword>
<dbReference type="PANTHER" id="PTHR40552">
    <property type="entry name" value="AT05186P-RELATED"/>
    <property type="match status" value="1"/>
</dbReference>
<name>F4X1W8_ACREC</name>
<dbReference type="STRING" id="103372.F4X1W8"/>
<organism evidence="2">
    <name type="scientific">Acromyrmex echinatior</name>
    <name type="common">Panamanian leafcutter ant</name>
    <name type="synonym">Acromyrmex octospinosus echinatior</name>
    <dbReference type="NCBI Taxonomy" id="103372"/>
    <lineage>
        <taxon>Eukaryota</taxon>
        <taxon>Metazoa</taxon>
        <taxon>Ecdysozoa</taxon>
        <taxon>Arthropoda</taxon>
        <taxon>Hexapoda</taxon>
        <taxon>Insecta</taxon>
        <taxon>Pterygota</taxon>
        <taxon>Neoptera</taxon>
        <taxon>Endopterygota</taxon>
        <taxon>Hymenoptera</taxon>
        <taxon>Apocrita</taxon>
        <taxon>Aculeata</taxon>
        <taxon>Formicoidea</taxon>
        <taxon>Formicidae</taxon>
        <taxon>Myrmicinae</taxon>
        <taxon>Acromyrmex</taxon>
    </lineage>
</organism>
<proteinExistence type="predicted"/>
<reference evidence="1" key="1">
    <citation type="submission" date="2011-02" db="EMBL/GenBank/DDBJ databases">
        <title>The genome of the leaf-cutting ant Acromyrmex echinatior suggests key adaptations to social evolution and fungus farming.</title>
        <authorList>
            <person name="Nygaard S."/>
            <person name="Zhang G."/>
        </authorList>
    </citation>
    <scope>NUCLEOTIDE SEQUENCE</scope>
</reference>
<dbReference type="InParanoid" id="F4X1W8"/>